<evidence type="ECO:0000256" key="4">
    <source>
        <dbReference type="ARBA" id="ARBA00023125"/>
    </source>
</evidence>
<dbReference type="PANTHER" id="PTHR46577:SF1">
    <property type="entry name" value="HTH-TYPE TRANSCRIPTIONAL REGULATORY PROTEIN GABR"/>
    <property type="match status" value="1"/>
</dbReference>
<dbReference type="InterPro" id="IPR000524">
    <property type="entry name" value="Tscrpt_reg_HTH_GntR"/>
</dbReference>
<keyword evidence="7" id="KW-0032">Aminotransferase</keyword>
<dbReference type="InterPro" id="IPR015421">
    <property type="entry name" value="PyrdxlP-dep_Trfase_major"/>
</dbReference>
<gene>
    <name evidence="7" type="ORF">Q3982_04735</name>
</gene>
<reference evidence="7" key="1">
    <citation type="submission" date="2023-07" db="EMBL/GenBank/DDBJ databases">
        <title>Between Cages and Wild: Unraveling the Impact of Captivity on Animal Microbiomes and Antimicrobial Resistance.</title>
        <authorList>
            <person name="Schmartz G.P."/>
            <person name="Rehner J."/>
            <person name="Schuff M.J."/>
            <person name="Becker S.L."/>
            <person name="Kravczyk M."/>
            <person name="Gurevich A."/>
            <person name="Francke R."/>
            <person name="Mueller R."/>
            <person name="Keller V."/>
            <person name="Keller A."/>
        </authorList>
    </citation>
    <scope>NUCLEOTIDE SEQUENCE</scope>
    <source>
        <strain evidence="7">S12M_St_49</strain>
    </source>
</reference>
<dbReference type="CDD" id="cd00609">
    <property type="entry name" value="AAT_like"/>
    <property type="match status" value="1"/>
</dbReference>
<keyword evidence="3" id="KW-0805">Transcription regulation</keyword>
<keyword evidence="5" id="KW-0804">Transcription</keyword>
<evidence type="ECO:0000256" key="5">
    <source>
        <dbReference type="ARBA" id="ARBA00023163"/>
    </source>
</evidence>
<comment type="caution">
    <text evidence="7">The sequence shown here is derived from an EMBL/GenBank/DDBJ whole genome shotgun (WGS) entry which is preliminary data.</text>
</comment>
<sequence>MLTYDFSKRGDKPKYLFLYESIRDDIAAGKIERNTKLPSKRTLANHLNVGINTVANAYDLLVGEGYVKSSERKGFFADGAKESPAPEREVCDICKTKQKRKKADEPFLNLMSNRTSVELFPATVWNQLMRKTLNQGDELFRTVPFNGLLELRCAISGYLARNKGMEVDAEQIVIGAGSEYLYMRLAQLFGKTRIFGFEDPGYKKLPQVARSFENLVEFVPIDEHGLRVDALAKSDVDVMHVSPANHFPTGIIMPASRRDALVKWAQGAPKHYIIEDDYDSEFRYNEEYIAPLFSEDAHDKVIYMNTFSKTLVPSIRISYMVLPPKLLEKYKERMGFYSNTVSSFEQFTLAQFISEGHFERHINRLKKHYKQLKSEVIAEIKGSKLGEISEIIDNNAGTHFLLNVKTCLTHKEVAERAKTLDLTLNFLTDYLALPKEKFDRPDFNESENGIVSLVFNCATVRRADILEAIDRLTKIFL</sequence>
<dbReference type="InterPro" id="IPR036388">
    <property type="entry name" value="WH-like_DNA-bd_sf"/>
</dbReference>
<dbReference type="SUPFAM" id="SSF53383">
    <property type="entry name" value="PLP-dependent transferases"/>
    <property type="match status" value="1"/>
</dbReference>
<keyword evidence="8" id="KW-1185">Reference proteome</keyword>
<dbReference type="CDD" id="cd07377">
    <property type="entry name" value="WHTH_GntR"/>
    <property type="match status" value="1"/>
</dbReference>
<dbReference type="GO" id="GO:0030170">
    <property type="term" value="F:pyridoxal phosphate binding"/>
    <property type="evidence" value="ECO:0007669"/>
    <property type="project" value="InterPro"/>
</dbReference>
<keyword evidence="2" id="KW-0663">Pyridoxal phosphate</keyword>
<evidence type="ECO:0000256" key="1">
    <source>
        <dbReference type="ARBA" id="ARBA00005384"/>
    </source>
</evidence>
<accession>A0AA43RJG6</accession>
<dbReference type="GO" id="GO:0003677">
    <property type="term" value="F:DNA binding"/>
    <property type="evidence" value="ECO:0007669"/>
    <property type="project" value="UniProtKB-KW"/>
</dbReference>
<feature type="domain" description="HTH gntR-type" evidence="6">
    <location>
        <begin position="12"/>
        <end position="80"/>
    </location>
</feature>
<name>A0AA43RJG6_9ACTN</name>
<dbReference type="GO" id="GO:0003700">
    <property type="term" value="F:DNA-binding transcription factor activity"/>
    <property type="evidence" value="ECO:0007669"/>
    <property type="project" value="InterPro"/>
</dbReference>
<dbReference type="SUPFAM" id="SSF46785">
    <property type="entry name" value="Winged helix' DNA-binding domain"/>
    <property type="match status" value="1"/>
</dbReference>
<keyword evidence="7" id="KW-0808">Transferase</keyword>
<dbReference type="Pfam" id="PF00392">
    <property type="entry name" value="GntR"/>
    <property type="match status" value="1"/>
</dbReference>
<dbReference type="InterPro" id="IPR051446">
    <property type="entry name" value="HTH_trans_reg/aminotransferase"/>
</dbReference>
<dbReference type="GO" id="GO:0008483">
    <property type="term" value="F:transaminase activity"/>
    <property type="evidence" value="ECO:0007669"/>
    <property type="project" value="UniProtKB-KW"/>
</dbReference>
<organism evidence="7 8">
    <name type="scientific">Phoenicibacter congonensis</name>
    <dbReference type="NCBI Taxonomy" id="1944646"/>
    <lineage>
        <taxon>Bacteria</taxon>
        <taxon>Bacillati</taxon>
        <taxon>Actinomycetota</taxon>
        <taxon>Coriobacteriia</taxon>
        <taxon>Eggerthellales</taxon>
        <taxon>Eggerthellaceae</taxon>
        <taxon>Phoenicibacter</taxon>
    </lineage>
</organism>
<keyword evidence="4" id="KW-0238">DNA-binding</keyword>
<comment type="similarity">
    <text evidence="1">In the C-terminal section; belongs to the class-I pyridoxal-phosphate-dependent aminotransferase family.</text>
</comment>
<proteinExistence type="inferred from homology"/>
<dbReference type="Pfam" id="PF00155">
    <property type="entry name" value="Aminotran_1_2"/>
    <property type="match status" value="1"/>
</dbReference>
<dbReference type="Gene3D" id="1.10.10.10">
    <property type="entry name" value="Winged helix-like DNA-binding domain superfamily/Winged helix DNA-binding domain"/>
    <property type="match status" value="1"/>
</dbReference>
<dbReference type="AlphaFoldDB" id="A0AA43RJG6"/>
<dbReference type="Gene3D" id="3.40.640.10">
    <property type="entry name" value="Type I PLP-dependent aspartate aminotransferase-like (Major domain)"/>
    <property type="match status" value="1"/>
</dbReference>
<dbReference type="PROSITE" id="PS50949">
    <property type="entry name" value="HTH_GNTR"/>
    <property type="match status" value="1"/>
</dbReference>
<evidence type="ECO:0000313" key="8">
    <source>
        <dbReference type="Proteomes" id="UP001168575"/>
    </source>
</evidence>
<dbReference type="Proteomes" id="UP001168575">
    <property type="component" value="Unassembled WGS sequence"/>
</dbReference>
<dbReference type="InterPro" id="IPR015424">
    <property type="entry name" value="PyrdxlP-dep_Trfase"/>
</dbReference>
<evidence type="ECO:0000259" key="6">
    <source>
        <dbReference type="PROSITE" id="PS50949"/>
    </source>
</evidence>
<dbReference type="EMBL" id="JAUMVS010000071">
    <property type="protein sequence ID" value="MDO4841966.1"/>
    <property type="molecule type" value="Genomic_DNA"/>
</dbReference>
<dbReference type="InterPro" id="IPR004839">
    <property type="entry name" value="Aminotransferase_I/II_large"/>
</dbReference>
<evidence type="ECO:0000313" key="7">
    <source>
        <dbReference type="EMBL" id="MDO4841966.1"/>
    </source>
</evidence>
<evidence type="ECO:0000256" key="3">
    <source>
        <dbReference type="ARBA" id="ARBA00023015"/>
    </source>
</evidence>
<dbReference type="InterPro" id="IPR036390">
    <property type="entry name" value="WH_DNA-bd_sf"/>
</dbReference>
<protein>
    <submittedName>
        <fullName evidence="7">PLP-dependent aminotransferase family protein</fullName>
    </submittedName>
</protein>
<dbReference type="SMART" id="SM00345">
    <property type="entry name" value="HTH_GNTR"/>
    <property type="match status" value="1"/>
</dbReference>
<evidence type="ECO:0000256" key="2">
    <source>
        <dbReference type="ARBA" id="ARBA00022898"/>
    </source>
</evidence>
<dbReference type="PANTHER" id="PTHR46577">
    <property type="entry name" value="HTH-TYPE TRANSCRIPTIONAL REGULATORY PROTEIN GABR"/>
    <property type="match status" value="1"/>
</dbReference>